<comment type="cofactor">
    <cofactor evidence="4">
        <name>FAD</name>
        <dbReference type="ChEBI" id="CHEBI:57692"/>
    </cofactor>
    <text evidence="4">Binds 1 FAD per subunit.</text>
</comment>
<dbReference type="PIRSF" id="PIRSF000350">
    <property type="entry name" value="Mercury_reductase_MerA"/>
    <property type="match status" value="1"/>
</dbReference>
<reference evidence="9" key="1">
    <citation type="submission" date="2020-02" db="EMBL/GenBank/DDBJ databases">
        <authorList>
            <person name="Meier V. D."/>
        </authorList>
    </citation>
    <scope>NUCLEOTIDE SEQUENCE</scope>
    <source>
        <strain evidence="9">AVDCRST_MAG29</strain>
    </source>
</reference>
<dbReference type="GO" id="GO:0003955">
    <property type="term" value="F:NAD(P)H dehydrogenase (quinone) activity"/>
    <property type="evidence" value="ECO:0007669"/>
    <property type="project" value="TreeGrafter"/>
</dbReference>
<feature type="region of interest" description="Disordered" evidence="6">
    <location>
        <begin position="1"/>
        <end position="29"/>
    </location>
</feature>
<proteinExistence type="inferred from homology"/>
<evidence type="ECO:0000256" key="2">
    <source>
        <dbReference type="ARBA" id="ARBA00022630"/>
    </source>
</evidence>
<feature type="binding site" evidence="4">
    <location>
        <position position="295"/>
    </location>
    <ligand>
        <name>NAD(+)</name>
        <dbReference type="ChEBI" id="CHEBI:57540"/>
    </ligand>
</feature>
<dbReference type="PANTHER" id="PTHR43014">
    <property type="entry name" value="MERCURIC REDUCTASE"/>
    <property type="match status" value="1"/>
</dbReference>
<dbReference type="Gene3D" id="3.30.390.30">
    <property type="match status" value="1"/>
</dbReference>
<name>A0A6J4M5G6_9ACTN</name>
<feature type="binding site" evidence="4">
    <location>
        <position position="231"/>
    </location>
    <ligand>
        <name>NAD(+)</name>
        <dbReference type="ChEBI" id="CHEBI:57540"/>
    </ligand>
</feature>
<evidence type="ECO:0000256" key="3">
    <source>
        <dbReference type="ARBA" id="ARBA00022827"/>
    </source>
</evidence>
<dbReference type="Gene3D" id="3.50.50.60">
    <property type="entry name" value="FAD/NAD(P)-binding domain"/>
    <property type="match status" value="2"/>
</dbReference>
<sequence>MSEGESAQRVSRSEPAEVSEGESAQRVSRSGGAASVDVVVLGLGVGGEDLAARLARRGLSVVAVERNLVGGECPYWGCIPSKMMIRAANVLVEGDRVNELAGSAQVQPDFTPVADRIRDEATSDWDDTVAADRLEKSGARLVRGDARLTGPSQVSVGDEVLDVSRAIVLATGTEPVEPPINGLAGLPYWTNHEALEAKEAPQSLLVLGGGSIGVEMAQAYSRFGTRVTVVEVGERLLAREEPEAGALVADVFEREGITVITGVGAERAGHDGQAFTLTLADGRTLSGEQLLVATGRRPRVHDLGLELVGLDADQPLDVDEHQRVHGTSGDGVPLLAIGDVAGKGAFTHVAMYHSPIAERTILGEDGPGAEYSALPRVTFTDPEVGAVGLTEAQARDAGLDVRTGSVQVPATSRGHIHKLGNDGFIKLVADAERGVLVGATSAGPWGGEVLGALHVAVRGQVPVATLRHSMWAYPTFHRGIGDALADLDL</sequence>
<dbReference type="SUPFAM" id="SSF55424">
    <property type="entry name" value="FAD/NAD-linked reductases, dimerisation (C-terminal) domain"/>
    <property type="match status" value="1"/>
</dbReference>
<feature type="binding site" evidence="4">
    <location>
        <position position="339"/>
    </location>
    <ligand>
        <name>FAD</name>
        <dbReference type="ChEBI" id="CHEBI:57692"/>
    </ligand>
</feature>
<evidence type="ECO:0000256" key="4">
    <source>
        <dbReference type="PIRSR" id="PIRSR000350-3"/>
    </source>
</evidence>
<evidence type="ECO:0000256" key="1">
    <source>
        <dbReference type="ARBA" id="ARBA00007532"/>
    </source>
</evidence>
<dbReference type="GO" id="GO:0050660">
    <property type="term" value="F:flavin adenine dinucleotide binding"/>
    <property type="evidence" value="ECO:0007669"/>
    <property type="project" value="TreeGrafter"/>
</dbReference>
<feature type="disulfide bond" description="Redox-active" evidence="5">
    <location>
        <begin position="73"/>
        <end position="78"/>
    </location>
</feature>
<dbReference type="Pfam" id="PF07992">
    <property type="entry name" value="Pyr_redox_2"/>
    <property type="match status" value="1"/>
</dbReference>
<dbReference type="PRINTS" id="PR00368">
    <property type="entry name" value="FADPNR"/>
</dbReference>
<evidence type="ECO:0000256" key="5">
    <source>
        <dbReference type="PIRSR" id="PIRSR000350-4"/>
    </source>
</evidence>
<gene>
    <name evidence="9" type="ORF">AVDCRST_MAG29-2230</name>
</gene>
<keyword evidence="3 4" id="KW-0274">FAD</keyword>
<dbReference type="InterPro" id="IPR023753">
    <property type="entry name" value="FAD/NAD-binding_dom"/>
</dbReference>
<evidence type="ECO:0000256" key="6">
    <source>
        <dbReference type="SAM" id="MobiDB-lite"/>
    </source>
</evidence>
<dbReference type="InterPro" id="IPR036188">
    <property type="entry name" value="FAD/NAD-bd_sf"/>
</dbReference>
<dbReference type="SUPFAM" id="SSF51905">
    <property type="entry name" value="FAD/NAD(P)-binding domain"/>
    <property type="match status" value="1"/>
</dbReference>
<accession>A0A6J4M5G6</accession>
<dbReference type="AlphaFoldDB" id="A0A6J4M5G6"/>
<organism evidence="9">
    <name type="scientific">uncultured Nocardioidaceae bacterium</name>
    <dbReference type="NCBI Taxonomy" id="253824"/>
    <lineage>
        <taxon>Bacteria</taxon>
        <taxon>Bacillati</taxon>
        <taxon>Actinomycetota</taxon>
        <taxon>Actinomycetes</taxon>
        <taxon>Propionibacteriales</taxon>
        <taxon>Nocardioidaceae</taxon>
        <taxon>environmental samples</taxon>
    </lineage>
</organism>
<evidence type="ECO:0000259" key="7">
    <source>
        <dbReference type="Pfam" id="PF02852"/>
    </source>
</evidence>
<dbReference type="InterPro" id="IPR016156">
    <property type="entry name" value="FAD/NAD-linked_Rdtase_dimer_sf"/>
</dbReference>
<keyword evidence="4" id="KW-0547">Nucleotide-binding</keyword>
<keyword evidence="2" id="KW-0285">Flavoprotein</keyword>
<evidence type="ECO:0000313" key="9">
    <source>
        <dbReference type="EMBL" id="CAA9350735.1"/>
    </source>
</evidence>
<feature type="binding site" evidence="4">
    <location>
        <position position="82"/>
    </location>
    <ligand>
        <name>FAD</name>
        <dbReference type="ChEBI" id="CHEBI:57692"/>
    </ligand>
</feature>
<feature type="domain" description="FAD/NAD(P)-binding" evidence="8">
    <location>
        <begin position="37"/>
        <end position="352"/>
    </location>
</feature>
<dbReference type="Pfam" id="PF02852">
    <property type="entry name" value="Pyr_redox_dim"/>
    <property type="match status" value="1"/>
</dbReference>
<dbReference type="InterPro" id="IPR001100">
    <property type="entry name" value="Pyr_nuc-diS_OxRdtase"/>
</dbReference>
<dbReference type="PANTHER" id="PTHR43014:SF2">
    <property type="entry name" value="MERCURIC REDUCTASE"/>
    <property type="match status" value="1"/>
</dbReference>
<dbReference type="PRINTS" id="PR00411">
    <property type="entry name" value="PNDRDTASEI"/>
</dbReference>
<evidence type="ECO:0000259" key="8">
    <source>
        <dbReference type="Pfam" id="PF07992"/>
    </source>
</evidence>
<comment type="similarity">
    <text evidence="1">Belongs to the class-I pyridine nucleotide-disulfide oxidoreductase family.</text>
</comment>
<feature type="binding site" evidence="4">
    <location>
        <begin position="208"/>
        <end position="215"/>
    </location>
    <ligand>
        <name>NAD(+)</name>
        <dbReference type="ChEBI" id="CHEBI:57540"/>
    </ligand>
</feature>
<protein>
    <submittedName>
        <fullName evidence="9">PF00070 family, FAD-dependent NAD(P)-disulphide oxidoreductase</fullName>
    </submittedName>
</protein>
<keyword evidence="4" id="KW-0520">NAD</keyword>
<dbReference type="InterPro" id="IPR004099">
    <property type="entry name" value="Pyr_nucl-diS_OxRdtase_dimer"/>
</dbReference>
<dbReference type="EMBL" id="CADCUG010000135">
    <property type="protein sequence ID" value="CAA9350735.1"/>
    <property type="molecule type" value="Genomic_DNA"/>
</dbReference>
<feature type="domain" description="Pyridine nucleotide-disulphide oxidoreductase dimerisation" evidence="7">
    <location>
        <begin position="375"/>
        <end position="481"/>
    </location>
</feature>